<name>A0AAD8HV84_9APIA</name>
<keyword evidence="2" id="KW-0269">Exonuclease</keyword>
<dbReference type="InterPro" id="IPR012337">
    <property type="entry name" value="RNaseH-like_sf"/>
</dbReference>
<dbReference type="Pfam" id="PF01612">
    <property type="entry name" value="DNA_pol_A_exo1"/>
    <property type="match status" value="1"/>
</dbReference>
<dbReference type="SUPFAM" id="SSF53098">
    <property type="entry name" value="Ribonuclease H-like"/>
    <property type="match status" value="1"/>
</dbReference>
<organism evidence="2 3">
    <name type="scientific">Heracleum sosnowskyi</name>
    <dbReference type="NCBI Taxonomy" id="360622"/>
    <lineage>
        <taxon>Eukaryota</taxon>
        <taxon>Viridiplantae</taxon>
        <taxon>Streptophyta</taxon>
        <taxon>Embryophyta</taxon>
        <taxon>Tracheophyta</taxon>
        <taxon>Spermatophyta</taxon>
        <taxon>Magnoliopsida</taxon>
        <taxon>eudicotyledons</taxon>
        <taxon>Gunneridae</taxon>
        <taxon>Pentapetalae</taxon>
        <taxon>asterids</taxon>
        <taxon>campanulids</taxon>
        <taxon>Apiales</taxon>
        <taxon>Apiaceae</taxon>
        <taxon>Apioideae</taxon>
        <taxon>apioid superclade</taxon>
        <taxon>Tordylieae</taxon>
        <taxon>Tordyliinae</taxon>
        <taxon>Heracleum</taxon>
    </lineage>
</organism>
<dbReference type="PANTHER" id="PTHR47765">
    <property type="entry name" value="3'-5' EXONUCLEASE DOMAIN-CONTAINING PROTEIN"/>
    <property type="match status" value="1"/>
</dbReference>
<dbReference type="InterPro" id="IPR002562">
    <property type="entry name" value="3'-5'_exonuclease_dom"/>
</dbReference>
<proteinExistence type="predicted"/>
<evidence type="ECO:0000259" key="1">
    <source>
        <dbReference type="SMART" id="SM00474"/>
    </source>
</evidence>
<feature type="domain" description="3'-5' exonuclease" evidence="1">
    <location>
        <begin position="353"/>
        <end position="530"/>
    </location>
</feature>
<evidence type="ECO:0000313" key="3">
    <source>
        <dbReference type="Proteomes" id="UP001237642"/>
    </source>
</evidence>
<keyword evidence="2" id="KW-0540">Nuclease</keyword>
<dbReference type="Proteomes" id="UP001237642">
    <property type="component" value="Unassembled WGS sequence"/>
</dbReference>
<dbReference type="GO" id="GO:0008408">
    <property type="term" value="F:3'-5' exonuclease activity"/>
    <property type="evidence" value="ECO:0007669"/>
    <property type="project" value="InterPro"/>
</dbReference>
<dbReference type="PANTHER" id="PTHR47765:SF2">
    <property type="entry name" value="EXONUCLEASE MUT-7 HOMOLOG"/>
    <property type="match status" value="1"/>
</dbReference>
<keyword evidence="2" id="KW-0378">Hydrolase</keyword>
<reference evidence="2" key="1">
    <citation type="submission" date="2023-02" db="EMBL/GenBank/DDBJ databases">
        <title>Genome of toxic invasive species Heracleum sosnowskyi carries increased number of genes despite the absence of recent whole-genome duplications.</title>
        <authorList>
            <person name="Schelkunov M."/>
            <person name="Shtratnikova V."/>
            <person name="Makarenko M."/>
            <person name="Klepikova A."/>
            <person name="Omelchenko D."/>
            <person name="Novikova G."/>
            <person name="Obukhova E."/>
            <person name="Bogdanov V."/>
            <person name="Penin A."/>
            <person name="Logacheva M."/>
        </authorList>
    </citation>
    <scope>NUCLEOTIDE SEQUENCE</scope>
    <source>
        <strain evidence="2">Hsosn_3</strain>
        <tissue evidence="2">Leaf</tissue>
    </source>
</reference>
<keyword evidence="3" id="KW-1185">Reference proteome</keyword>
<dbReference type="InterPro" id="IPR052408">
    <property type="entry name" value="Exonuclease_MUT-7-like"/>
</dbReference>
<dbReference type="InterPro" id="IPR036397">
    <property type="entry name" value="RNaseH_sf"/>
</dbReference>
<comment type="caution">
    <text evidence="2">The sequence shown here is derived from an EMBL/GenBank/DDBJ whole genome shotgun (WGS) entry which is preliminary data.</text>
</comment>
<evidence type="ECO:0000313" key="2">
    <source>
        <dbReference type="EMBL" id="KAK1374034.1"/>
    </source>
</evidence>
<dbReference type="GO" id="GO:0003676">
    <property type="term" value="F:nucleic acid binding"/>
    <property type="evidence" value="ECO:0007669"/>
    <property type="project" value="InterPro"/>
</dbReference>
<dbReference type="GO" id="GO:0006139">
    <property type="term" value="P:nucleobase-containing compound metabolic process"/>
    <property type="evidence" value="ECO:0007669"/>
    <property type="project" value="InterPro"/>
</dbReference>
<sequence length="555" mass="63523">MALDGSIQEHNSDATHQLLTMCTHSYFDLTHVSPVVFLYLLKECYVRGKCKATMKFRSLQQTVHQVLYNSPRPGPAIFVARCLLVLPIFEVHCEGFSHLIISALRRFLKTETTKEDLLAAKSLAAQLFLNIVVGMGHDERVLIKILEVYDVKLEDVANVICNSDVKDGNDLSAAKEFIEQYIFKLVESKSYLTAVTLLEHFCIRQSGESFLLKMMEHKEYIAAEKWAAFIGKPMLCVLVQQYIDRSMLKNAHNVIRKNSLKDEFPEAYHKGKESSIKKFAEKGLWDIAEERTNNNKQHLEYLVYLAMEAGYFEKVEELCERHSLEGFANVEELQASLPKRSFFDLNELALDGIKWVDDVSGLRDATCHIEGCKVIGIDCEWKPVYEKGKQPKVSIIQIASEKMVHILDLIKLFEDVPEVLDSCLTRIFRSSKVLKLGYNFQCDAKQLARSYESLECFKHYEMLLDIQNLFNEPRGGLSGLTKKVLGAELNKTRRNSDWEQRPLTPNQLEYAALDAIVLIHIFAHFRGHSPLEWKAHIGLVKVHHVDKAVKHMESA</sequence>
<dbReference type="EMBL" id="JAUIZM010000007">
    <property type="protein sequence ID" value="KAK1374034.1"/>
    <property type="molecule type" value="Genomic_DNA"/>
</dbReference>
<protein>
    <submittedName>
        <fullName evidence="2">3'-5' exonuclease domain-containing protein</fullName>
    </submittedName>
</protein>
<reference evidence="2" key="2">
    <citation type="submission" date="2023-05" db="EMBL/GenBank/DDBJ databases">
        <authorList>
            <person name="Schelkunov M.I."/>
        </authorList>
    </citation>
    <scope>NUCLEOTIDE SEQUENCE</scope>
    <source>
        <strain evidence="2">Hsosn_3</strain>
        <tissue evidence="2">Leaf</tissue>
    </source>
</reference>
<dbReference type="SMART" id="SM00474">
    <property type="entry name" value="35EXOc"/>
    <property type="match status" value="1"/>
</dbReference>
<gene>
    <name evidence="2" type="ORF">POM88_030227</name>
</gene>
<dbReference type="Gene3D" id="3.30.420.10">
    <property type="entry name" value="Ribonuclease H-like superfamily/Ribonuclease H"/>
    <property type="match status" value="1"/>
</dbReference>
<accession>A0AAD8HV84</accession>
<dbReference type="AlphaFoldDB" id="A0AAD8HV84"/>